<dbReference type="InterPro" id="IPR019451">
    <property type="entry name" value="Rtp1_C1"/>
</dbReference>
<evidence type="ECO:0000256" key="1">
    <source>
        <dbReference type="ARBA" id="ARBA00005724"/>
    </source>
</evidence>
<dbReference type="SUPFAM" id="SSF48371">
    <property type="entry name" value="ARM repeat"/>
    <property type="match status" value="1"/>
</dbReference>
<name>A0ABR2LBD9_9EUKA</name>
<evidence type="ECO:0000259" key="2">
    <source>
        <dbReference type="Pfam" id="PF10363"/>
    </source>
</evidence>
<dbReference type="EMBL" id="JAPFFF010000001">
    <property type="protein sequence ID" value="KAK8900634.1"/>
    <property type="molecule type" value="Genomic_DNA"/>
</dbReference>
<gene>
    <name evidence="3" type="ORF">M9Y10_002963</name>
</gene>
<dbReference type="Gene3D" id="1.25.10.10">
    <property type="entry name" value="Leucine-rich Repeat Variant"/>
    <property type="match status" value="1"/>
</dbReference>
<protein>
    <submittedName>
        <fullName evidence="3">Transport and Golgi organization protein 6</fullName>
    </submittedName>
</protein>
<dbReference type="InterPro" id="IPR016024">
    <property type="entry name" value="ARM-type_fold"/>
</dbReference>
<accession>A0ABR2LBD9</accession>
<dbReference type="InterPro" id="IPR039600">
    <property type="entry name" value="TANGO6/Rtp1"/>
</dbReference>
<proteinExistence type="inferred from homology"/>
<sequence length="751" mass="85018">MSNETNFDPRFDTLIQMFKELPQDTPIDKALPQLPQYVSGIEHTGNIYFDLPFLCATIIIECGPQIEESMISRVNASRKLLQCVISWGIYPHLPKSLHIKFLDKPHWLDTEAPPRLLRPNPIMMNALDSFLSNPGLSLIHPLFVQHAICIFYYLEPERLPHVIENQKTETVIASILALFPTGLKLMQLLIDTIKERTDSFEALENTTFPPKLCARAISAVPEKDDPDEYYKKLMSRVFSAIESKKGDTLAKYILTNSIQYFSKQFYQNFDLSSLLEWPTEQNIAPLLYKLETYFFPTDLQKLLIEPLPQRIAFIAALTTGEINNRAIRILQSYMKNDELAVDLILSIAENATLSPIGLDNYTIIHNDKGLFAVVDDEREDDFDIISQMLKDLGEIIDLKNTIKIVNLLPPVMNGINFISQIISRYKEIDEELAICLLNFISKLDQNQGKADVGADIAKLVIEMCPSLKSVPQNVVDSLGEFVPEIRLLSIINENEKNSNSDDFEFDKNQLLQDLVSPTVPLRARGLYTLRRGVMKKGHPLRDEKVIKSIFPTIEKQLKDKDSFVFMNAIFCLESIADVFPHLVIETLANQFPQKDEALSLKVGQVLMLCARRTGPGLVHSADGNLCGHFIKAFARGVQHNSSLVQASSLSDLSTFVEALSFGCFPWFTDIVATVKSSWQAHKPIPVRRAASYTVYKIVQTMGKGFEEFSKDDLMNLIDCVKMNRGGEVDEVAHQNAEDCYQTLWDICPMLL</sequence>
<feature type="domain" description="RNA polymerase II assembly factor Rtp1 C-terminal" evidence="2">
    <location>
        <begin position="508"/>
        <end position="614"/>
    </location>
</feature>
<organism evidence="3 4">
    <name type="scientific">Tritrichomonas musculus</name>
    <dbReference type="NCBI Taxonomy" id="1915356"/>
    <lineage>
        <taxon>Eukaryota</taxon>
        <taxon>Metamonada</taxon>
        <taxon>Parabasalia</taxon>
        <taxon>Tritrichomonadida</taxon>
        <taxon>Tritrichomonadidae</taxon>
        <taxon>Tritrichomonas</taxon>
    </lineage>
</organism>
<dbReference type="InterPro" id="IPR011989">
    <property type="entry name" value="ARM-like"/>
</dbReference>
<dbReference type="Proteomes" id="UP001470230">
    <property type="component" value="Unassembled WGS sequence"/>
</dbReference>
<comment type="similarity">
    <text evidence="1">Belongs to the Tango6 family.</text>
</comment>
<keyword evidence="4" id="KW-1185">Reference proteome</keyword>
<dbReference type="Pfam" id="PF10363">
    <property type="entry name" value="RTP1_C1"/>
    <property type="match status" value="1"/>
</dbReference>
<reference evidence="3 4" key="1">
    <citation type="submission" date="2024-04" db="EMBL/GenBank/DDBJ databases">
        <title>Tritrichomonas musculus Genome.</title>
        <authorList>
            <person name="Alves-Ferreira E."/>
            <person name="Grigg M."/>
            <person name="Lorenzi H."/>
            <person name="Galac M."/>
        </authorList>
    </citation>
    <scope>NUCLEOTIDE SEQUENCE [LARGE SCALE GENOMIC DNA]</scope>
    <source>
        <strain evidence="3 4">EAF2021</strain>
    </source>
</reference>
<evidence type="ECO:0000313" key="3">
    <source>
        <dbReference type="EMBL" id="KAK8900634.1"/>
    </source>
</evidence>
<dbReference type="PANTHER" id="PTHR20959:SF1">
    <property type="entry name" value="TRANSPORT AND GOLGI ORGANIZATION PROTEIN 6 HOMOLOG"/>
    <property type="match status" value="1"/>
</dbReference>
<evidence type="ECO:0000313" key="4">
    <source>
        <dbReference type="Proteomes" id="UP001470230"/>
    </source>
</evidence>
<dbReference type="PANTHER" id="PTHR20959">
    <property type="entry name" value="TRANSPORT AND GOLGI ORGANIZATION PROTEIN 6 FAMILY MEMBER"/>
    <property type="match status" value="1"/>
</dbReference>
<comment type="caution">
    <text evidence="3">The sequence shown here is derived from an EMBL/GenBank/DDBJ whole genome shotgun (WGS) entry which is preliminary data.</text>
</comment>